<keyword evidence="12" id="KW-0812">Transmembrane</keyword>
<evidence type="ECO:0000256" key="3">
    <source>
        <dbReference type="ARBA" id="ARBA00005300"/>
    </source>
</evidence>
<dbReference type="PANTHER" id="PTHR10642:SF26">
    <property type="entry name" value="RIBONUCLEASE H1"/>
    <property type="match status" value="1"/>
</dbReference>
<feature type="binding site" evidence="11">
    <location>
        <position position="43"/>
    </location>
    <ligand>
        <name>Mg(2+)</name>
        <dbReference type="ChEBI" id="CHEBI:18420"/>
        <label>1</label>
    </ligand>
</feature>
<comment type="similarity">
    <text evidence="3 11">Belongs to the RNase H family.</text>
</comment>
<keyword evidence="8 11" id="KW-0255">Endonuclease</keyword>
<feature type="binding site" evidence="11">
    <location>
        <position position="167"/>
    </location>
    <ligand>
        <name>Mg(2+)</name>
        <dbReference type="ChEBI" id="CHEBI:18420"/>
        <label>2</label>
    </ligand>
</feature>
<comment type="cofactor">
    <cofactor evidence="11">
        <name>Mg(2+)</name>
        <dbReference type="ChEBI" id="CHEBI:18420"/>
    </cofactor>
    <text evidence="11">Binds 1 Mg(2+) ion per subunit. May bind a second metal ion at a regulatory site, or after substrate binding.</text>
</comment>
<feature type="transmembrane region" description="Helical" evidence="12">
    <location>
        <begin position="6"/>
        <end position="26"/>
    </location>
</feature>
<comment type="caution">
    <text evidence="14">The sequence shown here is derived from an EMBL/GenBank/DDBJ whole genome shotgun (WGS) entry which is preliminary data.</text>
</comment>
<evidence type="ECO:0000256" key="7">
    <source>
        <dbReference type="ARBA" id="ARBA00022723"/>
    </source>
</evidence>
<dbReference type="Pfam" id="PF00075">
    <property type="entry name" value="RNase_H"/>
    <property type="match status" value="1"/>
</dbReference>
<keyword evidence="12" id="KW-0472">Membrane</keyword>
<keyword evidence="10 11" id="KW-0460">Magnesium</keyword>
<dbReference type="GO" id="GO:0043137">
    <property type="term" value="P:DNA replication, removal of RNA primer"/>
    <property type="evidence" value="ECO:0007669"/>
    <property type="project" value="TreeGrafter"/>
</dbReference>
<evidence type="ECO:0000313" key="14">
    <source>
        <dbReference type="EMBL" id="MCU5776383.1"/>
    </source>
</evidence>
<dbReference type="GO" id="GO:0003676">
    <property type="term" value="F:nucleic acid binding"/>
    <property type="evidence" value="ECO:0007669"/>
    <property type="project" value="InterPro"/>
</dbReference>
<comment type="subcellular location">
    <subcellularLocation>
        <location evidence="2 11">Cytoplasm</location>
    </subcellularLocation>
</comment>
<dbReference type="InterPro" id="IPR050092">
    <property type="entry name" value="RNase_H"/>
</dbReference>
<dbReference type="GO" id="GO:0000287">
    <property type="term" value="F:magnesium ion binding"/>
    <property type="evidence" value="ECO:0007669"/>
    <property type="project" value="UniProtKB-UniRule"/>
</dbReference>
<protein>
    <recommendedName>
        <fullName evidence="11">Ribonuclease H</fullName>
        <shortName evidence="11">RNase H</shortName>
        <ecNumber evidence="11">3.1.26.4</ecNumber>
    </recommendedName>
</protein>
<feature type="domain" description="RNase H type-1" evidence="13">
    <location>
        <begin position="34"/>
        <end position="175"/>
    </location>
</feature>
<keyword evidence="5 11" id="KW-0963">Cytoplasm</keyword>
<evidence type="ECO:0000256" key="5">
    <source>
        <dbReference type="ARBA" id="ARBA00022490"/>
    </source>
</evidence>
<keyword evidence="9 11" id="KW-0378">Hydrolase</keyword>
<evidence type="ECO:0000256" key="2">
    <source>
        <dbReference type="ARBA" id="ARBA00004496"/>
    </source>
</evidence>
<dbReference type="GO" id="GO:0005737">
    <property type="term" value="C:cytoplasm"/>
    <property type="evidence" value="ECO:0007669"/>
    <property type="project" value="UniProtKB-SubCell"/>
</dbReference>
<evidence type="ECO:0000256" key="1">
    <source>
        <dbReference type="ARBA" id="ARBA00000077"/>
    </source>
</evidence>
<comment type="function">
    <text evidence="11">Endonuclease that specifically degrades the RNA of RNA-DNA hybrids.</text>
</comment>
<dbReference type="GO" id="GO:0004523">
    <property type="term" value="F:RNA-DNA hybrid ribonuclease activity"/>
    <property type="evidence" value="ECO:0007669"/>
    <property type="project" value="UniProtKB-UniRule"/>
</dbReference>
<dbReference type="PROSITE" id="PS50879">
    <property type="entry name" value="RNASE_H_1"/>
    <property type="match status" value="1"/>
</dbReference>
<evidence type="ECO:0000256" key="11">
    <source>
        <dbReference type="HAMAP-Rule" id="MF_00042"/>
    </source>
</evidence>
<dbReference type="HAMAP" id="MF_00042">
    <property type="entry name" value="RNase_H"/>
    <property type="match status" value="1"/>
</dbReference>
<dbReference type="PANTHER" id="PTHR10642">
    <property type="entry name" value="RIBONUCLEASE H1"/>
    <property type="match status" value="1"/>
</dbReference>
<dbReference type="FunFam" id="3.30.420.10:FF:000008">
    <property type="entry name" value="Ribonuclease H"/>
    <property type="match status" value="1"/>
</dbReference>
<evidence type="ECO:0000256" key="4">
    <source>
        <dbReference type="ARBA" id="ARBA00011245"/>
    </source>
</evidence>
<comment type="catalytic activity">
    <reaction evidence="1 11">
        <text>Endonucleolytic cleavage to 5'-phosphomonoester.</text>
        <dbReference type="EC" id="3.1.26.4"/>
    </reaction>
</comment>
<evidence type="ECO:0000259" key="13">
    <source>
        <dbReference type="PROSITE" id="PS50879"/>
    </source>
</evidence>
<dbReference type="CDD" id="cd09278">
    <property type="entry name" value="RNase_HI_prokaryote_like"/>
    <property type="match status" value="1"/>
</dbReference>
<comment type="subunit">
    <text evidence="4 11">Monomer.</text>
</comment>
<evidence type="ECO:0000256" key="10">
    <source>
        <dbReference type="ARBA" id="ARBA00022842"/>
    </source>
</evidence>
<feature type="binding site" evidence="11">
    <location>
        <position position="43"/>
    </location>
    <ligand>
        <name>Mg(2+)</name>
        <dbReference type="ChEBI" id="CHEBI:18420"/>
        <label>2</label>
    </ligand>
</feature>
<dbReference type="RefSeq" id="WP_267140982.1">
    <property type="nucleotide sequence ID" value="NZ_JAODIL010000048.1"/>
</dbReference>
<dbReference type="SUPFAM" id="SSF53098">
    <property type="entry name" value="Ribonuclease H-like"/>
    <property type="match status" value="1"/>
</dbReference>
<dbReference type="Proteomes" id="UP001064262">
    <property type="component" value="Unassembled WGS sequence"/>
</dbReference>
<dbReference type="InterPro" id="IPR036397">
    <property type="entry name" value="RNaseH_sf"/>
</dbReference>
<proteinExistence type="inferred from homology"/>
<evidence type="ECO:0000313" key="15">
    <source>
        <dbReference type="Proteomes" id="UP001064262"/>
    </source>
</evidence>
<name>A0A9J6PQR2_9GAMM</name>
<feature type="binding site" evidence="11">
    <location>
        <position position="81"/>
    </location>
    <ligand>
        <name>Mg(2+)</name>
        <dbReference type="ChEBI" id="CHEBI:18420"/>
        <label>1</label>
    </ligand>
</feature>
<feature type="binding site" evidence="11">
    <location>
        <position position="103"/>
    </location>
    <ligand>
        <name>Mg(2+)</name>
        <dbReference type="ChEBI" id="CHEBI:18420"/>
        <label>1</label>
    </ligand>
</feature>
<sequence length="188" mass="20928">MVSVSSTIWRVIAVLIGLVYVRLGVLSEGSLPEMSKQVEIFTDGSCLGNPGPGGYGAILRYGQHEKTFSAGYYLTTNNRMEMMAAIVALEALTQPCTVTLSTDSQYVRQGITSWIHNWKKRGWKTADKKPVKNVDLWKRLDSALSHHEIKWEWVKGHAGHPENERCDELARSAAGSPAFDDIGYQQES</sequence>
<dbReference type="InterPro" id="IPR022892">
    <property type="entry name" value="RNaseHI"/>
</dbReference>
<keyword evidence="15" id="KW-1185">Reference proteome</keyword>
<dbReference type="Gene3D" id="3.30.420.10">
    <property type="entry name" value="Ribonuclease H-like superfamily/Ribonuclease H"/>
    <property type="match status" value="1"/>
</dbReference>
<dbReference type="InterPro" id="IPR002156">
    <property type="entry name" value="RNaseH_domain"/>
</dbReference>
<dbReference type="InterPro" id="IPR012337">
    <property type="entry name" value="RNaseH-like_sf"/>
</dbReference>
<dbReference type="NCBIfam" id="NF001236">
    <property type="entry name" value="PRK00203.1"/>
    <property type="match status" value="1"/>
</dbReference>
<keyword evidence="7 11" id="KW-0479">Metal-binding</keyword>
<evidence type="ECO:0000256" key="9">
    <source>
        <dbReference type="ARBA" id="ARBA00022801"/>
    </source>
</evidence>
<evidence type="ECO:0000256" key="6">
    <source>
        <dbReference type="ARBA" id="ARBA00022722"/>
    </source>
</evidence>
<dbReference type="EC" id="3.1.26.4" evidence="11"/>
<gene>
    <name evidence="11 14" type="primary">rnhA</name>
    <name evidence="14" type="ORF">N5923_02580</name>
</gene>
<keyword evidence="12" id="KW-1133">Transmembrane helix</keyword>
<keyword evidence="6 11" id="KW-0540">Nuclease</keyword>
<dbReference type="AlphaFoldDB" id="A0A9J6PQR2"/>
<evidence type="ECO:0000256" key="8">
    <source>
        <dbReference type="ARBA" id="ARBA00022759"/>
    </source>
</evidence>
<evidence type="ECO:0000256" key="12">
    <source>
        <dbReference type="SAM" id="Phobius"/>
    </source>
</evidence>
<dbReference type="EMBL" id="JAODIM010000034">
    <property type="protein sequence ID" value="MCU5776383.1"/>
    <property type="molecule type" value="Genomic_DNA"/>
</dbReference>
<accession>A0A9J6PQR2</accession>
<organism evidence="14 15">
    <name type="scientific">Winslowiella arboricola</name>
    <dbReference type="NCBI Taxonomy" id="2978220"/>
    <lineage>
        <taxon>Bacteria</taxon>
        <taxon>Pseudomonadati</taxon>
        <taxon>Pseudomonadota</taxon>
        <taxon>Gammaproteobacteria</taxon>
        <taxon>Enterobacterales</taxon>
        <taxon>Erwiniaceae</taxon>
        <taxon>Winslowiella</taxon>
    </lineage>
</organism>
<reference evidence="14" key="1">
    <citation type="submission" date="2022-09" db="EMBL/GenBank/DDBJ databases">
        <title>Winslowiella arboricola sp. nov., isolated from bleeding cankers on broadleaf hosts.</title>
        <authorList>
            <person name="Brady C."/>
            <person name="Kaur S."/>
            <person name="Crampton B."/>
            <person name="Maddock D."/>
            <person name="Arnold D."/>
            <person name="Denman S."/>
        </authorList>
    </citation>
    <scope>NUCLEOTIDE SEQUENCE</scope>
    <source>
        <strain evidence="14">BAC 15a-03b</strain>
    </source>
</reference>